<dbReference type="Gene3D" id="3.40.640.10">
    <property type="entry name" value="Type I PLP-dependent aspartate aminotransferase-like (Major domain)"/>
    <property type="match status" value="1"/>
</dbReference>
<evidence type="ECO:0000313" key="9">
    <source>
        <dbReference type="EMBL" id="AIY84315.1"/>
    </source>
</evidence>
<evidence type="ECO:0000313" key="10">
    <source>
        <dbReference type="Proteomes" id="UP000030635"/>
    </source>
</evidence>
<dbReference type="Proteomes" id="UP000030635">
    <property type="component" value="Chromosome"/>
</dbReference>
<gene>
    <name evidence="9" type="ORF">U729_1433</name>
</gene>
<dbReference type="GO" id="GO:0051536">
    <property type="term" value="F:iron-sulfur cluster binding"/>
    <property type="evidence" value="ECO:0007669"/>
    <property type="project" value="UniProtKB-KW"/>
</dbReference>
<dbReference type="GO" id="GO:0031071">
    <property type="term" value="F:cysteine desulfurase activity"/>
    <property type="evidence" value="ECO:0007669"/>
    <property type="project" value="UniProtKB-ARBA"/>
</dbReference>
<evidence type="ECO:0000256" key="5">
    <source>
        <dbReference type="ARBA" id="ARBA00023004"/>
    </source>
</evidence>
<evidence type="ECO:0000256" key="4">
    <source>
        <dbReference type="ARBA" id="ARBA00022898"/>
    </source>
</evidence>
<evidence type="ECO:0000256" key="1">
    <source>
        <dbReference type="ARBA" id="ARBA00001933"/>
    </source>
</evidence>
<dbReference type="PANTHER" id="PTHR11601">
    <property type="entry name" value="CYSTEINE DESULFURYLASE FAMILY MEMBER"/>
    <property type="match status" value="1"/>
</dbReference>
<comment type="cofactor">
    <cofactor evidence="1 7">
        <name>pyridoxal 5'-phosphate</name>
        <dbReference type="ChEBI" id="CHEBI:597326"/>
    </cofactor>
</comment>
<feature type="domain" description="Aminotransferase class V" evidence="8">
    <location>
        <begin position="3"/>
        <end position="365"/>
    </location>
</feature>
<keyword evidence="4" id="KW-0663">Pyridoxal phosphate</keyword>
<dbReference type="PROSITE" id="PS00595">
    <property type="entry name" value="AA_TRANSFER_CLASS_5"/>
    <property type="match status" value="1"/>
</dbReference>
<evidence type="ECO:0000259" key="8">
    <source>
        <dbReference type="Pfam" id="PF00266"/>
    </source>
</evidence>
<keyword evidence="5" id="KW-0408">Iron</keyword>
<organism evidence="9 10">
    <name type="scientific">Clostridium baratii str. Sullivan</name>
    <dbReference type="NCBI Taxonomy" id="1415775"/>
    <lineage>
        <taxon>Bacteria</taxon>
        <taxon>Bacillati</taxon>
        <taxon>Bacillota</taxon>
        <taxon>Clostridia</taxon>
        <taxon>Eubacteriales</taxon>
        <taxon>Clostridiaceae</taxon>
        <taxon>Clostridium</taxon>
    </lineage>
</organism>
<evidence type="ECO:0000256" key="7">
    <source>
        <dbReference type="RuleBase" id="RU004504"/>
    </source>
</evidence>
<dbReference type="HOGENOM" id="CLU_003433_0_0_9"/>
<dbReference type="GO" id="GO:0046872">
    <property type="term" value="F:metal ion binding"/>
    <property type="evidence" value="ECO:0007669"/>
    <property type="project" value="UniProtKB-KW"/>
</dbReference>
<dbReference type="EMBL" id="CP006905">
    <property type="protein sequence ID" value="AIY84315.1"/>
    <property type="molecule type" value="Genomic_DNA"/>
</dbReference>
<dbReference type="InterPro" id="IPR000192">
    <property type="entry name" value="Aminotrans_V_dom"/>
</dbReference>
<dbReference type="InterPro" id="IPR015424">
    <property type="entry name" value="PyrdxlP-dep_Trfase"/>
</dbReference>
<comment type="similarity">
    <text evidence="2">Belongs to the class-V pyridoxal-phosphate-dependent aminotransferase family. NifS/IscS subfamily.</text>
</comment>
<dbReference type="Gene3D" id="1.10.260.50">
    <property type="match status" value="1"/>
</dbReference>
<evidence type="ECO:0000256" key="6">
    <source>
        <dbReference type="ARBA" id="ARBA00023014"/>
    </source>
</evidence>
<dbReference type="InterPro" id="IPR015421">
    <property type="entry name" value="PyrdxlP-dep_Trfase_major"/>
</dbReference>
<dbReference type="SUPFAM" id="SSF53383">
    <property type="entry name" value="PLP-dependent transferases"/>
    <property type="match status" value="1"/>
</dbReference>
<dbReference type="AlphaFoldDB" id="A0A0A7FZK1"/>
<evidence type="ECO:0000256" key="2">
    <source>
        <dbReference type="ARBA" id="ARBA00006490"/>
    </source>
</evidence>
<protein>
    <submittedName>
        <fullName evidence="9">Aminotransferase class-V family protein</fullName>
    </submittedName>
</protein>
<dbReference type="InterPro" id="IPR016454">
    <property type="entry name" value="Cysteine_dSase"/>
</dbReference>
<dbReference type="PIRSF" id="PIRSF005572">
    <property type="entry name" value="NifS"/>
    <property type="match status" value="1"/>
</dbReference>
<evidence type="ECO:0000256" key="3">
    <source>
        <dbReference type="ARBA" id="ARBA00022723"/>
    </source>
</evidence>
<dbReference type="GO" id="GO:0008483">
    <property type="term" value="F:transaminase activity"/>
    <property type="evidence" value="ECO:0007669"/>
    <property type="project" value="UniProtKB-KW"/>
</dbReference>
<reference evidence="9 10" key="1">
    <citation type="journal article" date="2015" name="Infect. Genet. Evol.">
        <title>Genomic sequences of six botulinum neurotoxin-producing strains representing three clostridial species illustrate the mobility and diversity of botulinum neurotoxin genes.</title>
        <authorList>
            <person name="Smith T.J."/>
            <person name="Hill K.K."/>
            <person name="Xie G."/>
            <person name="Foley B.T."/>
            <person name="Williamson C.H."/>
            <person name="Foster J.T."/>
            <person name="Johnson S.L."/>
            <person name="Chertkov O."/>
            <person name="Teshima H."/>
            <person name="Gibbons H.S."/>
            <person name="Johnsky L.A."/>
            <person name="Karavis M.A."/>
            <person name="Smith L.A."/>
        </authorList>
    </citation>
    <scope>NUCLEOTIDE SEQUENCE [LARGE SCALE GENOMIC DNA]</scope>
    <source>
        <strain evidence="9">Sullivan</strain>
    </source>
</reference>
<dbReference type="FunFam" id="3.40.640.10:FF:000084">
    <property type="entry name" value="IscS-like cysteine desulfurase"/>
    <property type="match status" value="1"/>
</dbReference>
<name>A0A0A7FZK1_9CLOT</name>
<keyword evidence="10" id="KW-1185">Reference proteome</keyword>
<keyword evidence="6" id="KW-0411">Iron-sulfur</keyword>
<accession>A0A0A7FZK1</accession>
<dbReference type="InterPro" id="IPR020578">
    <property type="entry name" value="Aminotrans_V_PyrdxlP_BS"/>
</dbReference>
<dbReference type="PANTHER" id="PTHR11601:SF50">
    <property type="entry name" value="CYSTEINE DESULFURASE ISCS 2-RELATED"/>
    <property type="match status" value="1"/>
</dbReference>
<keyword evidence="9" id="KW-0032">Aminotransferase</keyword>
<proteinExistence type="inferred from homology"/>
<keyword evidence="3" id="KW-0479">Metal-binding</keyword>
<sequence length="381" mass="42752">MEIYLDNSATTKPYEEVINVMADGMRKYYGNPSSLHKLGIEAEKMLNKSRETIAKTINASRDEIYFTSGASEGNNLVIKGIAKPNHHVITTKFEHHSVLKVYEELEKLGVKVTYLNVDKNGMISLEELRDSICKDTVLVSIMFVNNEIGSIQDLERIGNLIKEKSSRAKFHVDAVQGYGKFKIDVKKMKIDALTVTGHKFHGPKGTGFLYLKKGINLTSLIHGGEQEKGVRAGTQNVPGIMALEKACEISNEHREENYKKVLEIKRYMLKRLEEIDDIRINSVDDEFHSPYILNVSFIGVRAEVILHLLEAEGIYVSTGSACTSKTNIANGSYVIKAMGLCDDEAIGAIRFSFSEENTKEEIDKVIEVLKGSLTFLRRIKK</sequence>
<dbReference type="OrthoDB" id="9808002at2"/>
<dbReference type="InterPro" id="IPR015422">
    <property type="entry name" value="PyrdxlP-dep_Trfase_small"/>
</dbReference>
<dbReference type="RefSeq" id="WP_039313036.1">
    <property type="nucleotide sequence ID" value="NZ_CP006905.1"/>
</dbReference>
<dbReference type="STRING" id="1561.NPD11_1561"/>
<dbReference type="Pfam" id="PF00266">
    <property type="entry name" value="Aminotran_5"/>
    <property type="match status" value="1"/>
</dbReference>
<dbReference type="eggNOG" id="COG1104">
    <property type="taxonomic scope" value="Bacteria"/>
</dbReference>
<dbReference type="KEGG" id="cbv:U729_1433"/>
<dbReference type="Gene3D" id="3.90.1150.10">
    <property type="entry name" value="Aspartate Aminotransferase, domain 1"/>
    <property type="match status" value="1"/>
</dbReference>
<keyword evidence="9" id="KW-0808">Transferase</keyword>